<evidence type="ECO:0000313" key="3">
    <source>
        <dbReference type="Proteomes" id="UP001431926"/>
    </source>
</evidence>
<evidence type="ECO:0000256" key="1">
    <source>
        <dbReference type="SAM" id="Phobius"/>
    </source>
</evidence>
<keyword evidence="1" id="KW-0812">Transmembrane</keyword>
<proteinExistence type="predicted"/>
<organism evidence="2 3">
    <name type="scientific">Streptomyces anulatus</name>
    <name type="common">Streptomyces chrysomallus</name>
    <dbReference type="NCBI Taxonomy" id="1892"/>
    <lineage>
        <taxon>Bacteria</taxon>
        <taxon>Bacillati</taxon>
        <taxon>Actinomycetota</taxon>
        <taxon>Actinomycetes</taxon>
        <taxon>Kitasatosporales</taxon>
        <taxon>Streptomycetaceae</taxon>
        <taxon>Streptomyces</taxon>
    </lineage>
</organism>
<feature type="transmembrane region" description="Helical" evidence="1">
    <location>
        <begin position="67"/>
        <end position="92"/>
    </location>
</feature>
<dbReference type="EMBL" id="CP109491">
    <property type="protein sequence ID" value="WUX36669.1"/>
    <property type="molecule type" value="Genomic_DNA"/>
</dbReference>
<keyword evidence="3" id="KW-1185">Reference proteome</keyword>
<dbReference type="RefSeq" id="WP_329355608.1">
    <property type="nucleotide sequence ID" value="NZ_CP109490.1"/>
</dbReference>
<accession>A0ABZ1ZD48</accession>
<gene>
    <name evidence="2" type="ORF">OG367_10705</name>
</gene>
<evidence type="ECO:0000313" key="2">
    <source>
        <dbReference type="EMBL" id="WUX36669.1"/>
    </source>
</evidence>
<name>A0ABZ1ZD48_STRAQ</name>
<keyword evidence="1" id="KW-0472">Membrane</keyword>
<sequence>MPEERRVPGRVEAELVAGSMLAAIAGGGEAMQRYDWYGGEESERNPDAEAEGLKAKVHAGLAGSCGLLVLATVAAVVALVVVVVGPVWMFLFGRA</sequence>
<reference evidence="2" key="1">
    <citation type="submission" date="2022-10" db="EMBL/GenBank/DDBJ databases">
        <title>The complete genomes of actinobacterial strains from the NBC collection.</title>
        <authorList>
            <person name="Joergensen T.S."/>
            <person name="Alvarez Arevalo M."/>
            <person name="Sterndorff E.B."/>
            <person name="Faurdal D."/>
            <person name="Vuksanovic O."/>
            <person name="Mourched A.-S."/>
            <person name="Charusanti P."/>
            <person name="Shaw S."/>
            <person name="Blin K."/>
            <person name="Weber T."/>
        </authorList>
    </citation>
    <scope>NUCLEOTIDE SEQUENCE</scope>
    <source>
        <strain evidence="2">NBC_01436</strain>
    </source>
</reference>
<dbReference type="Proteomes" id="UP001431926">
    <property type="component" value="Chromosome"/>
</dbReference>
<keyword evidence="1" id="KW-1133">Transmembrane helix</keyword>
<protein>
    <submittedName>
        <fullName evidence="2">Uncharacterized protein</fullName>
    </submittedName>
</protein>